<feature type="compositionally biased region" description="Basic and acidic residues" evidence="1">
    <location>
        <begin position="271"/>
        <end position="281"/>
    </location>
</feature>
<name>A0A558F020_9GAMM</name>
<gene>
    <name evidence="3" type="ORF">FPV60_16030</name>
</gene>
<comment type="caution">
    <text evidence="3">The sequence shown here is derived from an EMBL/GenBank/DDBJ whole genome shotgun (WGS) entry which is preliminary data.</text>
</comment>
<reference evidence="3 4" key="1">
    <citation type="submission" date="2019-07" db="EMBL/GenBank/DDBJ databases">
        <title>Draft Genome Sequence of the first blaOXA-58-Harboring Acinetobacter colistiniresistens clinical isolate from Brazil.</title>
        <authorList>
            <person name="Favaro L.S."/>
            <person name="Paula-Petroli S.B."/>
            <person name="Moura C.F."/>
            <person name="Tognim M.C.B."/>
            <person name="Venancio E.J."/>
            <person name="Yamada-Ogatta S.F."/>
            <person name="Carrara-Marroni F.E."/>
        </authorList>
    </citation>
    <scope>NUCLEOTIDE SEQUENCE [LARGE SCALE GENOMIC DNA]</scope>
    <source>
        <strain evidence="3 4">DL</strain>
    </source>
</reference>
<dbReference type="Proteomes" id="UP000316981">
    <property type="component" value="Unassembled WGS sequence"/>
</dbReference>
<accession>A0A558F020</accession>
<evidence type="ECO:0008006" key="5">
    <source>
        <dbReference type="Google" id="ProtNLM"/>
    </source>
</evidence>
<keyword evidence="2" id="KW-0732">Signal</keyword>
<organism evidence="3 4">
    <name type="scientific">Acinetobacter colistiniresistens</name>
    <dbReference type="NCBI Taxonomy" id="280145"/>
    <lineage>
        <taxon>Bacteria</taxon>
        <taxon>Pseudomonadati</taxon>
        <taxon>Pseudomonadota</taxon>
        <taxon>Gammaproteobacteria</taxon>
        <taxon>Moraxellales</taxon>
        <taxon>Moraxellaceae</taxon>
        <taxon>Acinetobacter</taxon>
    </lineage>
</organism>
<feature type="region of interest" description="Disordered" evidence="1">
    <location>
        <begin position="271"/>
        <end position="306"/>
    </location>
</feature>
<proteinExistence type="predicted"/>
<dbReference type="EMBL" id="VMTP01000081">
    <property type="protein sequence ID" value="TVT78950.1"/>
    <property type="molecule type" value="Genomic_DNA"/>
</dbReference>
<protein>
    <recommendedName>
        <fullName evidence="5">Methyl-accepting chemotaxis protein</fullName>
    </recommendedName>
</protein>
<evidence type="ECO:0000313" key="4">
    <source>
        <dbReference type="Proteomes" id="UP000316981"/>
    </source>
</evidence>
<evidence type="ECO:0000256" key="2">
    <source>
        <dbReference type="SAM" id="SignalP"/>
    </source>
</evidence>
<feature type="chain" id="PRO_5021990609" description="Methyl-accepting chemotaxis protein" evidence="2">
    <location>
        <begin position="22"/>
        <end position="494"/>
    </location>
</feature>
<feature type="signal peptide" evidence="2">
    <location>
        <begin position="1"/>
        <end position="21"/>
    </location>
</feature>
<feature type="compositionally biased region" description="Gly residues" evidence="1">
    <location>
        <begin position="288"/>
        <end position="306"/>
    </location>
</feature>
<dbReference type="RefSeq" id="WP_144583752.1">
    <property type="nucleotide sequence ID" value="NZ_VMTP01000081.1"/>
</dbReference>
<dbReference type="AlphaFoldDB" id="A0A558F020"/>
<feature type="region of interest" description="Disordered" evidence="1">
    <location>
        <begin position="212"/>
        <end position="243"/>
    </location>
</feature>
<evidence type="ECO:0000313" key="3">
    <source>
        <dbReference type="EMBL" id="TVT78950.1"/>
    </source>
</evidence>
<sequence length="494" mass="53272">MRLLKTAVFLFLTIITTHAFAFFYAGDQVNGRGESATQACQKWISYNSGEGSKVVSIDGSLLCTFRGPTGGTFTVQVYEVKTCPAKGSLKVFYYPAGSTSVPTRVCQDGCTYEGGHAIDTPNHVAITMQATGDGENCTNETGPKQPEQCDKTDPYGGCYVPPNDDCLRLKDGSIQCPDNTKPPENKTCNGADYCKRPPEGCGPGYVPGSFNGQQLCVRSGPNVPKEPPEPDNPQDSNNCMNGGTYCPQPPDNTQCPAGYYETTYNGAKICVKENPDPEKPNPNDPNTDGGGGASEPTGGGDGGTGGSVNLKPVIDAINALKNALLGAISGISTKIDKIINGVNQGLEKLDKSNEHLDKIEDATQATSEAVGESNKKLDGIKDVVESIGKCKNPNYDPTNLNSVKYFDCTSNDLGLTDSPFQIKEEQITDFQREDHIRFGQYCPYSRTVEDIGYFKFEKDLTFICEFGQEANPYIRAIGYLGALIYLLIALRSRE</sequence>
<evidence type="ECO:0000256" key="1">
    <source>
        <dbReference type="SAM" id="MobiDB-lite"/>
    </source>
</evidence>